<evidence type="ECO:0000313" key="5">
    <source>
        <dbReference type="EMBL" id="CAH2046026.1"/>
    </source>
</evidence>
<dbReference type="Pfam" id="PF00011">
    <property type="entry name" value="HSP20"/>
    <property type="match status" value="1"/>
</dbReference>
<feature type="domain" description="SHSP" evidence="4">
    <location>
        <begin position="25"/>
        <end position="138"/>
    </location>
</feature>
<protein>
    <recommendedName>
        <fullName evidence="4">SHSP domain-containing protein</fullName>
    </recommendedName>
</protein>
<dbReference type="InterPro" id="IPR008978">
    <property type="entry name" value="HSP20-like_chaperone"/>
</dbReference>
<dbReference type="AlphaFoldDB" id="A0AAU9RLF0"/>
<accession>A0AAU9RLF0</accession>
<dbReference type="PANTHER" id="PTHR46991:SF24">
    <property type="entry name" value="14.7 KDA HEAT SHOCK PROTEIN"/>
    <property type="match status" value="1"/>
</dbReference>
<dbReference type="Proteomes" id="UP000836841">
    <property type="component" value="Chromosome 2"/>
</dbReference>
<dbReference type="EMBL" id="OU466858">
    <property type="protein sequence ID" value="CAH2046026.1"/>
    <property type="molecule type" value="Genomic_DNA"/>
</dbReference>
<sequence length="143" mass="15871">MSKAGRSAVNDRDRPKHFPPIPRNRFQKTGNPAAYEWKETKNAFVMRVDMPGSSDSDLVYGVEGSNVYFFANDPALPGYKHDGRKFGGAVAINRELYDVNQAKAKLLNGVLWISVPKIPAGKKAELHVVEKMVDLKITRADAV</sequence>
<gene>
    <name evidence="5" type="ORF">TAV2_LOCUS5088</name>
</gene>
<evidence type="ECO:0000256" key="2">
    <source>
        <dbReference type="RuleBase" id="RU003616"/>
    </source>
</evidence>
<name>A0AAU9RLF0_THLAR</name>
<dbReference type="PANTHER" id="PTHR46991">
    <property type="entry name" value="23.5 KDA HEAT SHOCK PROTEIN, MITOCHONDRIAL"/>
    <property type="match status" value="1"/>
</dbReference>
<organism evidence="5 6">
    <name type="scientific">Thlaspi arvense</name>
    <name type="common">Field penny-cress</name>
    <dbReference type="NCBI Taxonomy" id="13288"/>
    <lineage>
        <taxon>Eukaryota</taxon>
        <taxon>Viridiplantae</taxon>
        <taxon>Streptophyta</taxon>
        <taxon>Embryophyta</taxon>
        <taxon>Tracheophyta</taxon>
        <taxon>Spermatophyta</taxon>
        <taxon>Magnoliopsida</taxon>
        <taxon>eudicotyledons</taxon>
        <taxon>Gunneridae</taxon>
        <taxon>Pentapetalae</taxon>
        <taxon>rosids</taxon>
        <taxon>malvids</taxon>
        <taxon>Brassicales</taxon>
        <taxon>Brassicaceae</taxon>
        <taxon>Thlaspideae</taxon>
        <taxon>Thlaspi</taxon>
    </lineage>
</organism>
<dbReference type="InterPro" id="IPR002068">
    <property type="entry name" value="A-crystallin/Hsp20_dom"/>
</dbReference>
<evidence type="ECO:0000256" key="1">
    <source>
        <dbReference type="PROSITE-ProRule" id="PRU00285"/>
    </source>
</evidence>
<dbReference type="Gene3D" id="2.60.40.790">
    <property type="match status" value="1"/>
</dbReference>
<feature type="region of interest" description="Disordered" evidence="3">
    <location>
        <begin position="1"/>
        <end position="31"/>
    </location>
</feature>
<comment type="similarity">
    <text evidence="1 2">Belongs to the small heat shock protein (HSP20) family.</text>
</comment>
<dbReference type="CDD" id="cd00298">
    <property type="entry name" value="ACD_sHsps_p23-like"/>
    <property type="match status" value="1"/>
</dbReference>
<evidence type="ECO:0000313" key="6">
    <source>
        <dbReference type="Proteomes" id="UP000836841"/>
    </source>
</evidence>
<dbReference type="InterPro" id="IPR044656">
    <property type="entry name" value="HSP14.7/HSP23.5/HSP23.6-like"/>
</dbReference>
<reference evidence="5 6" key="1">
    <citation type="submission" date="2022-03" db="EMBL/GenBank/DDBJ databases">
        <authorList>
            <person name="Nunn A."/>
            <person name="Chopra R."/>
            <person name="Nunn A."/>
            <person name="Contreras Garrido A."/>
        </authorList>
    </citation>
    <scope>NUCLEOTIDE SEQUENCE [LARGE SCALE GENOMIC DNA]</scope>
</reference>
<dbReference type="PROSITE" id="PS01031">
    <property type="entry name" value="SHSP"/>
    <property type="match status" value="1"/>
</dbReference>
<proteinExistence type="inferred from homology"/>
<evidence type="ECO:0000256" key="3">
    <source>
        <dbReference type="SAM" id="MobiDB-lite"/>
    </source>
</evidence>
<evidence type="ECO:0000259" key="4">
    <source>
        <dbReference type="PROSITE" id="PS01031"/>
    </source>
</evidence>
<dbReference type="SUPFAM" id="SSF49764">
    <property type="entry name" value="HSP20-like chaperones"/>
    <property type="match status" value="1"/>
</dbReference>
<keyword evidence="6" id="KW-1185">Reference proteome</keyword>